<protein>
    <submittedName>
        <fullName evidence="2">Putative peptide maturation system protein</fullName>
    </submittedName>
</protein>
<dbReference type="Proteomes" id="UP000198953">
    <property type="component" value="Unassembled WGS sequence"/>
</dbReference>
<proteinExistence type="predicted"/>
<dbReference type="EMBL" id="FOBF01000003">
    <property type="protein sequence ID" value="SEL06694.1"/>
    <property type="molecule type" value="Genomic_DNA"/>
</dbReference>
<organism evidence="2 3">
    <name type="scientific">Nonomuraea pusilla</name>
    <dbReference type="NCBI Taxonomy" id="46177"/>
    <lineage>
        <taxon>Bacteria</taxon>
        <taxon>Bacillati</taxon>
        <taxon>Actinomycetota</taxon>
        <taxon>Actinomycetes</taxon>
        <taxon>Streptosporangiales</taxon>
        <taxon>Streptosporangiaceae</taxon>
        <taxon>Nonomuraea</taxon>
    </lineage>
</organism>
<dbReference type="NCBIfam" id="TIGR04500">
    <property type="entry name" value="PpiC_rel_mature"/>
    <property type="match status" value="1"/>
</dbReference>
<evidence type="ECO:0000313" key="2">
    <source>
        <dbReference type="EMBL" id="SEL06694.1"/>
    </source>
</evidence>
<evidence type="ECO:0000313" key="3">
    <source>
        <dbReference type="Proteomes" id="UP000198953"/>
    </source>
</evidence>
<feature type="compositionally biased region" description="Low complexity" evidence="1">
    <location>
        <begin position="240"/>
        <end position="265"/>
    </location>
</feature>
<keyword evidence="3" id="KW-1185">Reference proteome</keyword>
<dbReference type="AlphaFoldDB" id="A0A1H7M651"/>
<reference evidence="2 3" key="1">
    <citation type="submission" date="2016-10" db="EMBL/GenBank/DDBJ databases">
        <authorList>
            <person name="de Groot N.N."/>
        </authorList>
    </citation>
    <scope>NUCLEOTIDE SEQUENCE [LARGE SCALE GENOMIC DNA]</scope>
    <source>
        <strain evidence="2 3">DSM 43357</strain>
    </source>
</reference>
<sequence length="357" mass="37470">MTDFAEALESGVELLRALPRRRAAVAGARRAAADWAARRPWLRAQLVVDERPGTPVVDYDLLLDHPDGGTVALTAPSEDGVPWLVDHSTHWAAGHLVSVDGVHVSVPQALTMLRSLSRRDASPYEEIVDQCLIAAAAEDDTEPLTAEELQATADEFRRGRGLRDRASTLAWMAAAGLSGDRFDAYIAGIARRRRFRRAKEAELAPARLAARPEDFARVRAVWVAAPEPVTATSPAELLSAPTGTAGPGADAAAPAGAAGPEVDAAAPAGGSLDGLGDLVVTVATRWEAELPEPLRGAPPGRVVGPVRGDDGLFLTGAVLARTPAAADAGTLAAAGRAAFSQWLAERRAAATVEWHWT</sequence>
<dbReference type="STRING" id="46177.SAMN05660976_01779"/>
<accession>A0A1H7M651</accession>
<dbReference type="InterPro" id="IPR030985">
    <property type="entry name" value="PpiC-rel_mature"/>
</dbReference>
<dbReference type="RefSeq" id="WP_177227287.1">
    <property type="nucleotide sequence ID" value="NZ_FOBF01000003.1"/>
</dbReference>
<evidence type="ECO:0000256" key="1">
    <source>
        <dbReference type="SAM" id="MobiDB-lite"/>
    </source>
</evidence>
<name>A0A1H7M651_9ACTN</name>
<gene>
    <name evidence="2" type="ORF">SAMN05660976_01779</name>
</gene>
<feature type="region of interest" description="Disordered" evidence="1">
    <location>
        <begin position="234"/>
        <end position="265"/>
    </location>
</feature>